<dbReference type="Proteomes" id="UP000075714">
    <property type="component" value="Unassembled WGS sequence"/>
</dbReference>
<sequence>MGELVSDRSTKGRDGFAFDTPPLVTPQPVFVQPHYAVRLCIDEPLIGLPDTGRLAALCFAADTLIERVHKVPKTAAAFDVSILQEIEALCHQVAPKKHAQTTMQDLGLLDLFPYLAMGLSGDKLDTVQQNPGAAYFHYISLLNQVVMMGTQLYHDACMPQHHKYAAHQIALLYQCLNMLQGDTKPIRRVVEARFDEIKSITESKEPYLPVELSAWQVMIQEVTWLCREEIQCCPPYVHKRVDAVMRAARGEGGGSG</sequence>
<proteinExistence type="predicted"/>
<keyword evidence="2" id="KW-1185">Reference proteome</keyword>
<gene>
    <name evidence="1" type="ORF">GPECTOR_2g1316</name>
</gene>
<evidence type="ECO:0000313" key="1">
    <source>
        <dbReference type="EMBL" id="KXZ55766.1"/>
    </source>
</evidence>
<reference evidence="2" key="1">
    <citation type="journal article" date="2016" name="Nat. Commun.">
        <title>The Gonium pectorale genome demonstrates co-option of cell cycle regulation during the evolution of multicellularity.</title>
        <authorList>
            <person name="Hanschen E.R."/>
            <person name="Marriage T.N."/>
            <person name="Ferris P.J."/>
            <person name="Hamaji T."/>
            <person name="Toyoda A."/>
            <person name="Fujiyama A."/>
            <person name="Neme R."/>
            <person name="Noguchi H."/>
            <person name="Minakuchi Y."/>
            <person name="Suzuki M."/>
            <person name="Kawai-Toyooka H."/>
            <person name="Smith D.R."/>
            <person name="Sparks H."/>
            <person name="Anderson J."/>
            <person name="Bakaric R."/>
            <person name="Luria V."/>
            <person name="Karger A."/>
            <person name="Kirschner M.W."/>
            <person name="Durand P.M."/>
            <person name="Michod R.E."/>
            <person name="Nozaki H."/>
            <person name="Olson B.J."/>
        </authorList>
    </citation>
    <scope>NUCLEOTIDE SEQUENCE [LARGE SCALE GENOMIC DNA]</scope>
    <source>
        <strain evidence="2">NIES-2863</strain>
    </source>
</reference>
<dbReference type="EMBL" id="LSYV01000003">
    <property type="protein sequence ID" value="KXZ55766.1"/>
    <property type="molecule type" value="Genomic_DNA"/>
</dbReference>
<dbReference type="AlphaFoldDB" id="A0A150H0S5"/>
<dbReference type="OrthoDB" id="533331at2759"/>
<protein>
    <submittedName>
        <fullName evidence="1">Uncharacterized protein</fullName>
    </submittedName>
</protein>
<organism evidence="1 2">
    <name type="scientific">Gonium pectorale</name>
    <name type="common">Green alga</name>
    <dbReference type="NCBI Taxonomy" id="33097"/>
    <lineage>
        <taxon>Eukaryota</taxon>
        <taxon>Viridiplantae</taxon>
        <taxon>Chlorophyta</taxon>
        <taxon>core chlorophytes</taxon>
        <taxon>Chlorophyceae</taxon>
        <taxon>CS clade</taxon>
        <taxon>Chlamydomonadales</taxon>
        <taxon>Volvocaceae</taxon>
        <taxon>Gonium</taxon>
    </lineage>
</organism>
<dbReference type="STRING" id="33097.A0A150H0S5"/>
<name>A0A150H0S5_GONPE</name>
<evidence type="ECO:0000313" key="2">
    <source>
        <dbReference type="Proteomes" id="UP000075714"/>
    </source>
</evidence>
<accession>A0A150H0S5</accession>
<comment type="caution">
    <text evidence="1">The sequence shown here is derived from an EMBL/GenBank/DDBJ whole genome shotgun (WGS) entry which is preliminary data.</text>
</comment>